<protein>
    <recommendedName>
        <fullName evidence="2">DUF5672 domain-containing protein</fullName>
    </recommendedName>
</protein>
<evidence type="ECO:0000313" key="4">
    <source>
        <dbReference type="Proteomes" id="UP000256645"/>
    </source>
</evidence>
<evidence type="ECO:0000313" key="3">
    <source>
        <dbReference type="EMBL" id="RDW84311.1"/>
    </source>
</evidence>
<dbReference type="STRING" id="1849047.A0A3D8SDR4"/>
<dbReference type="Proteomes" id="UP000256645">
    <property type="component" value="Unassembled WGS sequence"/>
</dbReference>
<feature type="transmembrane region" description="Helical" evidence="1">
    <location>
        <begin position="39"/>
        <end position="56"/>
    </location>
</feature>
<keyword evidence="1" id="KW-1133">Transmembrane helix</keyword>
<dbReference type="OrthoDB" id="10025998at2759"/>
<keyword evidence="4" id="KW-1185">Reference proteome</keyword>
<sequence>MVSGVFLLRSEVLIKIQTDQYKYSPLVATPSQRRKPGTVAVALVTLITIYIIMFTIPKSPSVHIPADNSTTPPPITTKVATIIEDRPLDTLVPLLLHFSSVLGSEWPIVLYTSQDILPISRPFQRAINESRIIIRDLPSEVHFVGQESVSNFLTQPWLWEQLAPAEHVLLFQADSILCSNSALKVDDFLEYDFVGAPIDPSYGQGYNGGLSLRNRTMILDILSNSSWKDEKASAENPADPGVEFEDQWYYNKMVERGAVLPSLDVAQTFAVETLFYDTPLGYHQVERWQGDNMEKIDRWCPEHRLASRDLIISH</sequence>
<feature type="domain" description="DUF5672" evidence="2">
    <location>
        <begin position="134"/>
        <end position="283"/>
    </location>
</feature>
<keyword evidence="1" id="KW-0472">Membrane</keyword>
<dbReference type="Pfam" id="PF18922">
    <property type="entry name" value="DUF5672"/>
    <property type="match status" value="1"/>
</dbReference>
<evidence type="ECO:0000256" key="1">
    <source>
        <dbReference type="SAM" id="Phobius"/>
    </source>
</evidence>
<gene>
    <name evidence="3" type="ORF">BP6252_01901</name>
</gene>
<comment type="caution">
    <text evidence="3">The sequence shown here is derived from an EMBL/GenBank/DDBJ whole genome shotgun (WGS) entry which is preliminary data.</text>
</comment>
<reference evidence="3 4" key="1">
    <citation type="journal article" date="2018" name="IMA Fungus">
        <title>IMA Genome-F 9: Draft genome sequence of Annulohypoxylon stygium, Aspergillus mulundensis, Berkeleyomyces basicola (syn. Thielaviopsis basicola), Ceratocystis smalleyi, two Cercospora beticola strains, Coleophoma cylindrospora, Fusarium fracticaudum, Phialophora cf. hyalina, and Morchella septimelata.</title>
        <authorList>
            <person name="Wingfield B.D."/>
            <person name="Bills G.F."/>
            <person name="Dong Y."/>
            <person name="Huang W."/>
            <person name="Nel W.J."/>
            <person name="Swalarsk-Parry B.S."/>
            <person name="Vaghefi N."/>
            <person name="Wilken P.M."/>
            <person name="An Z."/>
            <person name="de Beer Z.W."/>
            <person name="De Vos L."/>
            <person name="Chen L."/>
            <person name="Duong T.A."/>
            <person name="Gao Y."/>
            <person name="Hammerbacher A."/>
            <person name="Kikkert J.R."/>
            <person name="Li Y."/>
            <person name="Li H."/>
            <person name="Li K."/>
            <person name="Li Q."/>
            <person name="Liu X."/>
            <person name="Ma X."/>
            <person name="Naidoo K."/>
            <person name="Pethybridge S.J."/>
            <person name="Sun J."/>
            <person name="Steenkamp E.T."/>
            <person name="van der Nest M.A."/>
            <person name="van Wyk S."/>
            <person name="Wingfield M.J."/>
            <person name="Xiong C."/>
            <person name="Yue Q."/>
            <person name="Zhang X."/>
        </authorList>
    </citation>
    <scope>NUCLEOTIDE SEQUENCE [LARGE SCALE GENOMIC DNA]</scope>
    <source>
        <strain evidence="3 4">BP6252</strain>
    </source>
</reference>
<dbReference type="EMBL" id="PDLM01000002">
    <property type="protein sequence ID" value="RDW84311.1"/>
    <property type="molecule type" value="Genomic_DNA"/>
</dbReference>
<dbReference type="AlphaFoldDB" id="A0A3D8SDR4"/>
<dbReference type="InterPro" id="IPR043729">
    <property type="entry name" value="DUF5672"/>
</dbReference>
<accession>A0A3D8SDR4</accession>
<organism evidence="3 4">
    <name type="scientific">Coleophoma cylindrospora</name>
    <dbReference type="NCBI Taxonomy" id="1849047"/>
    <lineage>
        <taxon>Eukaryota</taxon>
        <taxon>Fungi</taxon>
        <taxon>Dikarya</taxon>
        <taxon>Ascomycota</taxon>
        <taxon>Pezizomycotina</taxon>
        <taxon>Leotiomycetes</taxon>
        <taxon>Helotiales</taxon>
        <taxon>Dermateaceae</taxon>
        <taxon>Coleophoma</taxon>
    </lineage>
</organism>
<keyword evidence="1" id="KW-0812">Transmembrane</keyword>
<evidence type="ECO:0000259" key="2">
    <source>
        <dbReference type="Pfam" id="PF18922"/>
    </source>
</evidence>
<proteinExistence type="predicted"/>
<name>A0A3D8SDR4_9HELO</name>